<name>A0A1B0GCA9_GLOMM</name>
<dbReference type="EnsemblMetazoa" id="GMOY010938-RA">
    <property type="protein sequence ID" value="GMOY010938-PA"/>
    <property type="gene ID" value="GMOY010938"/>
</dbReference>
<feature type="compositionally biased region" description="Acidic residues" evidence="1">
    <location>
        <begin position="27"/>
        <end position="57"/>
    </location>
</feature>
<keyword evidence="3" id="KW-1185">Reference proteome</keyword>
<dbReference type="Proteomes" id="UP000092444">
    <property type="component" value="Unassembled WGS sequence"/>
</dbReference>
<proteinExistence type="predicted"/>
<organism evidence="2 3">
    <name type="scientific">Glossina morsitans morsitans</name>
    <name type="common">Savannah tsetse fly</name>
    <dbReference type="NCBI Taxonomy" id="37546"/>
    <lineage>
        <taxon>Eukaryota</taxon>
        <taxon>Metazoa</taxon>
        <taxon>Ecdysozoa</taxon>
        <taxon>Arthropoda</taxon>
        <taxon>Hexapoda</taxon>
        <taxon>Insecta</taxon>
        <taxon>Pterygota</taxon>
        <taxon>Neoptera</taxon>
        <taxon>Endopterygota</taxon>
        <taxon>Diptera</taxon>
        <taxon>Brachycera</taxon>
        <taxon>Muscomorpha</taxon>
        <taxon>Hippoboscoidea</taxon>
        <taxon>Glossinidae</taxon>
        <taxon>Glossina</taxon>
    </lineage>
</organism>
<feature type="region of interest" description="Disordered" evidence="1">
    <location>
        <begin position="1"/>
        <end position="62"/>
    </location>
</feature>
<evidence type="ECO:0000313" key="2">
    <source>
        <dbReference type="EnsemblMetazoa" id="GMOY010938-PA"/>
    </source>
</evidence>
<dbReference type="VEuPathDB" id="VectorBase:GMOY010938"/>
<evidence type="ECO:0000313" key="3">
    <source>
        <dbReference type="Proteomes" id="UP000092444"/>
    </source>
</evidence>
<evidence type="ECO:0000256" key="1">
    <source>
        <dbReference type="SAM" id="MobiDB-lite"/>
    </source>
</evidence>
<protein>
    <submittedName>
        <fullName evidence="2">Uncharacterized protein</fullName>
    </submittedName>
</protein>
<dbReference type="AlphaFoldDB" id="A0A1B0GCA9"/>
<reference evidence="2" key="1">
    <citation type="submission" date="2020-05" db="UniProtKB">
        <authorList>
            <consortium name="EnsemblMetazoa"/>
        </authorList>
    </citation>
    <scope>IDENTIFICATION</scope>
    <source>
        <strain evidence="2">Yale</strain>
    </source>
</reference>
<accession>A0A1B0GCA9</accession>
<dbReference type="EMBL" id="CCAG010007833">
    <property type="status" value="NOT_ANNOTATED_CDS"/>
    <property type="molecule type" value="Genomic_DNA"/>
</dbReference>
<sequence length="74" mass="8164">MSLAHGPQSNSSAISQRKARQHTDAHNDDDDDDDNDDDDDDDGDDNDENENENDFDVGGDIGVCHVVDDVNNYK</sequence>